<feature type="region of interest" description="Disordered" evidence="2">
    <location>
        <begin position="84"/>
        <end position="104"/>
    </location>
</feature>
<accession>I7M6K0</accession>
<feature type="domain" description="Cyclic nucleotide-binding" evidence="3">
    <location>
        <begin position="122"/>
        <end position="196"/>
    </location>
</feature>
<dbReference type="GO" id="GO:0034236">
    <property type="term" value="F:protein kinase A catalytic subunit binding"/>
    <property type="evidence" value="ECO:0007669"/>
    <property type="project" value="TreeGrafter"/>
</dbReference>
<keyword evidence="1" id="KW-0175">Coiled coil</keyword>
<feature type="compositionally biased region" description="Polar residues" evidence="2">
    <location>
        <begin position="462"/>
        <end position="473"/>
    </location>
</feature>
<dbReference type="EMBL" id="GG662622">
    <property type="protein sequence ID" value="EAR85351.2"/>
    <property type="molecule type" value="Genomic_DNA"/>
</dbReference>
<dbReference type="GO" id="GO:0030552">
    <property type="term" value="F:cAMP binding"/>
    <property type="evidence" value="ECO:0007669"/>
    <property type="project" value="TreeGrafter"/>
</dbReference>
<dbReference type="PANTHER" id="PTHR11635">
    <property type="entry name" value="CAMP-DEPENDENT PROTEIN KINASE REGULATORY CHAIN"/>
    <property type="match status" value="1"/>
</dbReference>
<dbReference type="OrthoDB" id="166212at2759"/>
<dbReference type="InterPro" id="IPR018490">
    <property type="entry name" value="cNMP-bd_dom_sf"/>
</dbReference>
<reference evidence="5" key="1">
    <citation type="journal article" date="2006" name="PLoS Biol.">
        <title>Macronuclear genome sequence of the ciliate Tetrahymena thermophila, a model eukaryote.</title>
        <authorList>
            <person name="Eisen J.A."/>
            <person name="Coyne R.S."/>
            <person name="Wu M."/>
            <person name="Wu D."/>
            <person name="Thiagarajan M."/>
            <person name="Wortman J.R."/>
            <person name="Badger J.H."/>
            <person name="Ren Q."/>
            <person name="Amedeo P."/>
            <person name="Jones K.M."/>
            <person name="Tallon L.J."/>
            <person name="Delcher A.L."/>
            <person name="Salzberg S.L."/>
            <person name="Silva J.C."/>
            <person name="Haas B.J."/>
            <person name="Majoros W.H."/>
            <person name="Farzad M."/>
            <person name="Carlton J.M."/>
            <person name="Smith R.K. Jr."/>
            <person name="Garg J."/>
            <person name="Pearlman R.E."/>
            <person name="Karrer K.M."/>
            <person name="Sun L."/>
            <person name="Manning G."/>
            <person name="Elde N.C."/>
            <person name="Turkewitz A.P."/>
            <person name="Asai D.J."/>
            <person name="Wilkes D.E."/>
            <person name="Wang Y."/>
            <person name="Cai H."/>
            <person name="Collins K."/>
            <person name="Stewart B.A."/>
            <person name="Lee S.R."/>
            <person name="Wilamowska K."/>
            <person name="Weinberg Z."/>
            <person name="Ruzzo W.L."/>
            <person name="Wloga D."/>
            <person name="Gaertig J."/>
            <person name="Frankel J."/>
            <person name="Tsao C.-C."/>
            <person name="Gorovsky M.A."/>
            <person name="Keeling P.J."/>
            <person name="Waller R.F."/>
            <person name="Patron N.J."/>
            <person name="Cherry J.M."/>
            <person name="Stover N.A."/>
            <person name="Krieger C.J."/>
            <person name="del Toro C."/>
            <person name="Ryder H.F."/>
            <person name="Williamson S.C."/>
            <person name="Barbeau R.A."/>
            <person name="Hamilton E.P."/>
            <person name="Orias E."/>
        </authorList>
    </citation>
    <scope>NUCLEOTIDE SEQUENCE [LARGE SCALE GENOMIC DNA]</scope>
    <source>
        <strain evidence="5">SB210</strain>
    </source>
</reference>
<keyword evidence="5" id="KW-1185">Reference proteome</keyword>
<dbReference type="GO" id="GO:0005829">
    <property type="term" value="C:cytosol"/>
    <property type="evidence" value="ECO:0007669"/>
    <property type="project" value="TreeGrafter"/>
</dbReference>
<name>I7M6K0_TETTS</name>
<evidence type="ECO:0000259" key="3">
    <source>
        <dbReference type="PROSITE" id="PS50042"/>
    </source>
</evidence>
<evidence type="ECO:0000256" key="2">
    <source>
        <dbReference type="SAM" id="MobiDB-lite"/>
    </source>
</evidence>
<dbReference type="InterPro" id="IPR014710">
    <property type="entry name" value="RmlC-like_jellyroll"/>
</dbReference>
<dbReference type="Gene3D" id="2.60.120.10">
    <property type="entry name" value="Jelly Rolls"/>
    <property type="match status" value="2"/>
</dbReference>
<dbReference type="GeneID" id="7830046"/>
<evidence type="ECO:0000256" key="1">
    <source>
        <dbReference type="SAM" id="Coils"/>
    </source>
</evidence>
<feature type="region of interest" description="Disordered" evidence="2">
    <location>
        <begin position="440"/>
        <end position="493"/>
    </location>
</feature>
<feature type="coiled-coil region" evidence="1">
    <location>
        <begin position="785"/>
        <end position="812"/>
    </location>
</feature>
<dbReference type="GO" id="GO:0005952">
    <property type="term" value="C:cAMP-dependent protein kinase complex"/>
    <property type="evidence" value="ECO:0007669"/>
    <property type="project" value="InterPro"/>
</dbReference>
<dbReference type="AlphaFoldDB" id="I7M6K0"/>
<protein>
    <submittedName>
        <fullName evidence="4">Cyclic nucleotide-binding domain protein</fullName>
    </submittedName>
</protein>
<dbReference type="InParanoid" id="I7M6K0"/>
<dbReference type="KEGG" id="tet:TTHERM_00471270"/>
<sequence>MIIKILQKHKPTKREMQFVVQALISQPIFEQNSNMLLDIINNMSVFKEFKVETFNPLQAIFQKGDVGKKFYIVIKEQQIRHKNSSECTPYNQKKTDDLNQQQQQQQSIYQVNQKDSITYNEYIYLKNKYPLQKVTKIYKSGESFGEIALLTRGQRMGTMVCRTDVEVISLTREGFNRIKGAWAETELNKKLNFLRKFSFFRGLSDSRLMSFLHLMEINKYEKENILYQKNEKSKYIYFIFEGQVKIFTYKVDNYPLLYKNQTRQIENPEIQKYLKHTKPKLKKVPLMILASCSYFGQFEMFEENEEIKTMAVVESERAVLFQIEITKFIETMKGFNGDYDFKRDFKQKLLFEKERLENITNTDTQINQNVINIQNQHKNQDFKKQIFIDTNIQSVSNQFDNKSCGRLESNNSSICIENHQLNDSHELKQFSGLQNVFKEKKRHKKQNNSLKLQKDLSEDSSQKYFHSATSSPQLEPLPEAQPKSNRKLSSQENSRFFQTSQLEVDFINESSQDEGSSYLPQIRQKMKSQQGEIFRTRQNSEVNLYENINRKRNKSTSNDQLDKINQIFDQNQKQISCQKFQPLEENKFSMTNREYSDHSPLSSNSKIIKFGSHDNSQLETLTQHSRQQSYITENSKRNSIYKINQNTPQSNKSGQFEKDYFKSFFKTQIEQISQEKEQNLKILNYKELNLKSIGISPSDLIEQCRKLQRFGFEKGQMSGQMKKTVLAFTNRGLFSQLQDQQISKIQKENSDQTKKKAVFKQNFGDQLNVSNEKNTDQINELSFKNTKIKDLLQNVQRKIKEEKNQQQIFQIDETQTQSQALHKDLCQSVDKEKCMESQDQAKNILKSTQLNRQQREQLEQQIRKFQQLQSFKNIFSLDERNQIDNIDVKIKSARIFPMRENLQLQTQNHQTQKDLFQIKKFSLQSFAQNNNNKCIQHGGQTLTERSYSNKESLYFPSSPQQEYKQVSEKKQKVESNNSNAFVAIASVRPYYTNHPGVPKNTYIDTQEQIKQYDKLKDYFLIEKNYETLITQNQNVPQDKKQKEIIQNLMLSPRMNHLHAKNFDVLKNMHVNRQKLNNHKRNKSLN</sequence>
<dbReference type="InterPro" id="IPR000595">
    <property type="entry name" value="cNMP-bd_dom"/>
</dbReference>
<dbReference type="CDD" id="cd00038">
    <property type="entry name" value="CAP_ED"/>
    <property type="match status" value="2"/>
</dbReference>
<dbReference type="GO" id="GO:0004862">
    <property type="term" value="F:cAMP-dependent protein kinase inhibitor activity"/>
    <property type="evidence" value="ECO:0007669"/>
    <property type="project" value="TreeGrafter"/>
</dbReference>
<organism evidence="4 5">
    <name type="scientific">Tetrahymena thermophila (strain SB210)</name>
    <dbReference type="NCBI Taxonomy" id="312017"/>
    <lineage>
        <taxon>Eukaryota</taxon>
        <taxon>Sar</taxon>
        <taxon>Alveolata</taxon>
        <taxon>Ciliophora</taxon>
        <taxon>Intramacronucleata</taxon>
        <taxon>Oligohymenophorea</taxon>
        <taxon>Hymenostomatida</taxon>
        <taxon>Tetrahymenina</taxon>
        <taxon>Tetrahymenidae</taxon>
        <taxon>Tetrahymena</taxon>
    </lineage>
</organism>
<feature type="domain" description="Cyclic nucleotide-binding" evidence="3">
    <location>
        <begin position="199"/>
        <end position="332"/>
    </location>
</feature>
<feature type="compositionally biased region" description="Basic and acidic residues" evidence="2">
    <location>
        <begin position="452"/>
        <end position="461"/>
    </location>
</feature>
<dbReference type="Proteomes" id="UP000009168">
    <property type="component" value="Unassembled WGS sequence"/>
</dbReference>
<evidence type="ECO:0000313" key="4">
    <source>
        <dbReference type="EMBL" id="EAR85351.2"/>
    </source>
</evidence>
<dbReference type="PROSITE" id="PS50042">
    <property type="entry name" value="CNMP_BINDING_3"/>
    <property type="match status" value="2"/>
</dbReference>
<dbReference type="SUPFAM" id="SSF51206">
    <property type="entry name" value="cAMP-binding domain-like"/>
    <property type="match status" value="2"/>
</dbReference>
<proteinExistence type="predicted"/>
<evidence type="ECO:0000313" key="5">
    <source>
        <dbReference type="Proteomes" id="UP000009168"/>
    </source>
</evidence>
<dbReference type="InterPro" id="IPR050503">
    <property type="entry name" value="cAMP-dep_PK_reg_su-like"/>
</dbReference>
<dbReference type="RefSeq" id="XP_001033014.2">
    <property type="nucleotide sequence ID" value="XM_001033014.2"/>
</dbReference>
<gene>
    <name evidence="4" type="ORF">TTHERM_00471270</name>
</gene>
<dbReference type="PANTHER" id="PTHR11635:SF152">
    <property type="entry name" value="CAMP-DEPENDENT PROTEIN KINASE TYPE I REGULATORY SUBUNIT-RELATED"/>
    <property type="match status" value="1"/>
</dbReference>